<keyword evidence="3" id="KW-1185">Reference proteome</keyword>
<evidence type="ECO:0000256" key="1">
    <source>
        <dbReference type="SAM" id="MobiDB-lite"/>
    </source>
</evidence>
<feature type="region of interest" description="Disordered" evidence="1">
    <location>
        <begin position="1"/>
        <end position="54"/>
    </location>
</feature>
<proteinExistence type="predicted"/>
<dbReference type="Proteomes" id="UP001500131">
    <property type="component" value="Unassembled WGS sequence"/>
</dbReference>
<feature type="compositionally biased region" description="Basic residues" evidence="1">
    <location>
        <begin position="34"/>
        <end position="44"/>
    </location>
</feature>
<evidence type="ECO:0000313" key="2">
    <source>
        <dbReference type="EMBL" id="KAL0504196.1"/>
    </source>
</evidence>
<feature type="compositionally biased region" description="Low complexity" evidence="1">
    <location>
        <begin position="13"/>
        <end position="33"/>
    </location>
</feature>
<evidence type="ECO:0000313" key="3">
    <source>
        <dbReference type="Proteomes" id="UP001500131"/>
    </source>
</evidence>
<sequence length="94" mass="10003">MNPSYCPSALYRSSNATTKPNAATAASNANRSGRAAKKTRRRGGGNRAGGPAKVLPADEFTSALHYTHALKDDDNVQGAMLLTSTSRWYTTMPT</sequence>
<dbReference type="AlphaFoldDB" id="A0AAW3AFH8"/>
<gene>
    <name evidence="2" type="ORF">Q4I31_004077</name>
</gene>
<organism evidence="2 3">
    <name type="scientific">Leishmania lindenbergi</name>
    <dbReference type="NCBI Taxonomy" id="651832"/>
    <lineage>
        <taxon>Eukaryota</taxon>
        <taxon>Discoba</taxon>
        <taxon>Euglenozoa</taxon>
        <taxon>Kinetoplastea</taxon>
        <taxon>Metakinetoplastina</taxon>
        <taxon>Trypanosomatida</taxon>
        <taxon>Trypanosomatidae</taxon>
        <taxon>Leishmaniinae</taxon>
        <taxon>Leishmania</taxon>
    </lineage>
</organism>
<dbReference type="EMBL" id="JBAMZK010000025">
    <property type="protein sequence ID" value="KAL0504196.1"/>
    <property type="molecule type" value="Genomic_DNA"/>
</dbReference>
<name>A0AAW3AFH8_9TRYP</name>
<accession>A0AAW3AFH8</accession>
<reference evidence="2 3" key="1">
    <citation type="submission" date="2024-02" db="EMBL/GenBank/DDBJ databases">
        <title>FIRST GENOME SEQUENCES OF Leishmania (Viannia) shawi, Leishmania (Viannia) lindenbergi AND Leishmania (Viannia) utingensis.</title>
        <authorList>
            <person name="Resadore F."/>
            <person name="Custodio M.G.F."/>
            <person name="Boite M.C."/>
            <person name="Cupolillo E."/>
            <person name="Ferreira G.E.M."/>
        </authorList>
    </citation>
    <scope>NUCLEOTIDE SEQUENCE [LARGE SCALE GENOMIC DNA]</scope>
    <source>
        <strain evidence="2 3">MHOM/BR/1966/M15733</strain>
    </source>
</reference>
<comment type="caution">
    <text evidence="2">The sequence shown here is derived from an EMBL/GenBank/DDBJ whole genome shotgun (WGS) entry which is preliminary data.</text>
</comment>
<protein>
    <submittedName>
        <fullName evidence="2">Uncharacterized protein</fullName>
    </submittedName>
</protein>